<dbReference type="PANTHER" id="PTHR43779">
    <property type="entry name" value="DIOXYGENASE RV0097-RELATED"/>
    <property type="match status" value="1"/>
</dbReference>
<dbReference type="GO" id="GO:0046872">
    <property type="term" value="F:metal ion binding"/>
    <property type="evidence" value="ECO:0007669"/>
    <property type="project" value="UniProtKB-KW"/>
</dbReference>
<evidence type="ECO:0000256" key="2">
    <source>
        <dbReference type="ARBA" id="ARBA00022723"/>
    </source>
</evidence>
<organism evidence="8 9">
    <name type="scientific">Pseudomonas fluorescens</name>
    <dbReference type="NCBI Taxonomy" id="294"/>
    <lineage>
        <taxon>Bacteria</taxon>
        <taxon>Pseudomonadati</taxon>
        <taxon>Pseudomonadota</taxon>
        <taxon>Gammaproteobacteria</taxon>
        <taxon>Pseudomonadales</taxon>
        <taxon>Pseudomonadaceae</taxon>
        <taxon>Pseudomonas</taxon>
    </lineage>
</organism>
<dbReference type="Pfam" id="PF02668">
    <property type="entry name" value="TauD"/>
    <property type="match status" value="1"/>
</dbReference>
<dbReference type="EMBL" id="CABVIE010000002">
    <property type="protein sequence ID" value="VVO58669.1"/>
    <property type="molecule type" value="Genomic_DNA"/>
</dbReference>
<dbReference type="InterPro" id="IPR042098">
    <property type="entry name" value="TauD-like_sf"/>
</dbReference>
<evidence type="ECO:0000313" key="9">
    <source>
        <dbReference type="Proteomes" id="UP000325723"/>
    </source>
</evidence>
<keyword evidence="2" id="KW-0479">Metal-binding</keyword>
<evidence type="ECO:0000256" key="3">
    <source>
        <dbReference type="ARBA" id="ARBA00022964"/>
    </source>
</evidence>
<dbReference type="GO" id="GO:0016706">
    <property type="term" value="F:2-oxoglutarate-dependent dioxygenase activity"/>
    <property type="evidence" value="ECO:0007669"/>
    <property type="project" value="UniProtKB-ARBA"/>
</dbReference>
<keyword evidence="5" id="KW-0408">Iron</keyword>
<protein>
    <recommendedName>
        <fullName evidence="7">TauD/TfdA-like domain-containing protein</fullName>
    </recommendedName>
</protein>
<proteinExistence type="inferred from homology"/>
<feature type="region of interest" description="Disordered" evidence="6">
    <location>
        <begin position="263"/>
        <end position="282"/>
    </location>
</feature>
<comment type="similarity">
    <text evidence="1">Belongs to the TfdA dioxygenase family.</text>
</comment>
<keyword evidence="3" id="KW-0223">Dioxygenase</keyword>
<dbReference type="AlphaFoldDB" id="A0A8H2NPT2"/>
<evidence type="ECO:0000256" key="4">
    <source>
        <dbReference type="ARBA" id="ARBA00023002"/>
    </source>
</evidence>
<evidence type="ECO:0000313" key="8">
    <source>
        <dbReference type="EMBL" id="VVO58669.1"/>
    </source>
</evidence>
<dbReference type="Gene3D" id="3.60.130.10">
    <property type="entry name" value="Clavaminate synthase-like"/>
    <property type="match status" value="1"/>
</dbReference>
<evidence type="ECO:0000256" key="1">
    <source>
        <dbReference type="ARBA" id="ARBA00005896"/>
    </source>
</evidence>
<evidence type="ECO:0000256" key="6">
    <source>
        <dbReference type="SAM" id="MobiDB-lite"/>
    </source>
</evidence>
<feature type="domain" description="TauD/TfdA-like" evidence="7">
    <location>
        <begin position="15"/>
        <end position="257"/>
    </location>
</feature>
<comment type="caution">
    <text evidence="8">The sequence shown here is derived from an EMBL/GenBank/DDBJ whole genome shotgun (WGS) entry which is preliminary data.</text>
</comment>
<sequence length="282" mass="31800">MSAHSVVGLTLMEPFGIEVDLDLRDENNDARVAELFKEYGFLLFREQDLTQEQQKRVMSKLGPVLEDFTTVGYVSNTRKDGVLGDSEVSFHLDFLYTPVPLLGISLHGIEVPYEETWTRFASGRLALEALPPATRERLRSLKGLNLFSASEEGLTGRQRLEGYPDNAPRAEHPLIHRDPITGQEVLFATQQNTALIVGLSEDDSEELIAEMHAHLYADSNIYEHRWRNGDIVIWSNQALHHARGGLVPGKTRTLQRVCITEGQSSDYRPPIPADRLPPQMRM</sequence>
<dbReference type="Proteomes" id="UP000325723">
    <property type="component" value="Unassembled WGS sequence"/>
</dbReference>
<evidence type="ECO:0000259" key="7">
    <source>
        <dbReference type="Pfam" id="PF02668"/>
    </source>
</evidence>
<reference evidence="8 9" key="1">
    <citation type="submission" date="2019-09" db="EMBL/GenBank/DDBJ databases">
        <authorList>
            <person name="Chandra G."/>
            <person name="Truman W A."/>
        </authorList>
    </citation>
    <scope>NUCLEOTIDE SEQUENCE [LARGE SCALE GENOMIC DNA]</scope>
    <source>
        <strain evidence="8">PS900</strain>
    </source>
</reference>
<dbReference type="InterPro" id="IPR051178">
    <property type="entry name" value="TfdA_dioxygenase"/>
</dbReference>
<gene>
    <name evidence="8" type="ORF">PS900_00681</name>
</gene>
<dbReference type="PANTHER" id="PTHR43779:SF3">
    <property type="entry name" value="(3R)-3-[(CARBOXYMETHYL)AMINO]FATTY ACID OXYGENASE_DECARBOXYLASE"/>
    <property type="match status" value="1"/>
</dbReference>
<name>A0A8H2NPT2_PSEFL</name>
<accession>A0A8H2NPT2</accession>
<dbReference type="SUPFAM" id="SSF51197">
    <property type="entry name" value="Clavaminate synthase-like"/>
    <property type="match status" value="1"/>
</dbReference>
<keyword evidence="4" id="KW-0560">Oxidoreductase</keyword>
<dbReference type="InterPro" id="IPR003819">
    <property type="entry name" value="TauD/TfdA-like"/>
</dbReference>
<evidence type="ECO:0000256" key="5">
    <source>
        <dbReference type="ARBA" id="ARBA00023004"/>
    </source>
</evidence>